<sequence>MMRRFLVWPSEMIWPYNLPFIAYLRTVHEKEAEFSLKWLNLTRLKFFIIVTVLSAVYYWLPYYIMPVLSFFSWTCMINPQNNLLSQLTGSHGFAWGTLQLDWHFIQSTLGSPIVSPQWAQYNILTGYILLLGIIMPVMYYKNLWNFKSFPINDSNFLADNGTYYNWDNPPIRFTVTYIVSYMFYFASLIALIVHTIFYHGIDIFKQAKTSLQNRQNDIHCTLMSKYPEASGWIYGVLFLCAFVCACFVCNFGKLMPWYLLFLAIPLAFVCLLPTGIVWAQTNITIYVSYVCMVIGGLLLQNNGTGNKTFVTYAFGTQFQAISLLRSLKFGHFMKISPRALFTTQLIITLLSSVVRYGVAYHMLSTVEGICDTAANWQCSQKDIYPYRFALIG</sequence>
<feature type="non-terminal residue" evidence="10">
    <location>
        <position position="1"/>
    </location>
</feature>
<dbReference type="GO" id="GO:0016020">
    <property type="term" value="C:membrane"/>
    <property type="evidence" value="ECO:0007669"/>
    <property type="project" value="UniProtKB-SubCell"/>
</dbReference>
<dbReference type="InterPro" id="IPR004813">
    <property type="entry name" value="OPT"/>
</dbReference>
<evidence type="ECO:0000256" key="6">
    <source>
        <dbReference type="ARBA" id="ARBA00022989"/>
    </source>
</evidence>
<dbReference type="GO" id="GO:0035673">
    <property type="term" value="F:oligopeptide transmembrane transporter activity"/>
    <property type="evidence" value="ECO:0007669"/>
    <property type="project" value="InterPro"/>
</dbReference>
<keyword evidence="6 8" id="KW-1133">Transmembrane helix</keyword>
<reference evidence="10" key="1">
    <citation type="submission" date="2021-02" db="EMBL/GenBank/DDBJ databases">
        <authorList>
            <person name="Nowell W R."/>
        </authorList>
    </citation>
    <scope>NUCLEOTIDE SEQUENCE</scope>
</reference>
<evidence type="ECO:0000313" key="9">
    <source>
        <dbReference type="EMBL" id="CAF1464545.1"/>
    </source>
</evidence>
<dbReference type="EMBL" id="CAJNOK010030804">
    <property type="protein sequence ID" value="CAF1464545.1"/>
    <property type="molecule type" value="Genomic_DNA"/>
</dbReference>
<keyword evidence="2" id="KW-0813">Transport</keyword>
<evidence type="ECO:0000256" key="5">
    <source>
        <dbReference type="ARBA" id="ARBA00022927"/>
    </source>
</evidence>
<feature type="transmembrane region" description="Helical" evidence="8">
    <location>
        <begin position="181"/>
        <end position="201"/>
    </location>
</feature>
<feature type="transmembrane region" description="Helical" evidence="8">
    <location>
        <begin position="232"/>
        <end position="251"/>
    </location>
</feature>
<proteinExistence type="predicted"/>
<keyword evidence="3 8" id="KW-0812">Transmembrane</keyword>
<protein>
    <submittedName>
        <fullName evidence="10">Uncharacterized protein</fullName>
    </submittedName>
</protein>
<dbReference type="AlphaFoldDB" id="A0A8S2T040"/>
<evidence type="ECO:0000313" key="11">
    <source>
        <dbReference type="Proteomes" id="UP000682733"/>
    </source>
</evidence>
<dbReference type="EMBL" id="CAJOBA010052674">
    <property type="protein sequence ID" value="CAF4257427.1"/>
    <property type="molecule type" value="Genomic_DNA"/>
</dbReference>
<keyword evidence="4" id="KW-0571">Peptide transport</keyword>
<evidence type="ECO:0000256" key="1">
    <source>
        <dbReference type="ARBA" id="ARBA00004141"/>
    </source>
</evidence>
<gene>
    <name evidence="9" type="ORF">OVA965_LOCUS35396</name>
    <name evidence="10" type="ORF">TMI583_LOCUS36360</name>
</gene>
<dbReference type="Pfam" id="PF03169">
    <property type="entry name" value="OPT"/>
    <property type="match status" value="1"/>
</dbReference>
<keyword evidence="7 8" id="KW-0472">Membrane</keyword>
<evidence type="ECO:0000256" key="2">
    <source>
        <dbReference type="ARBA" id="ARBA00022448"/>
    </source>
</evidence>
<dbReference type="GO" id="GO:0015031">
    <property type="term" value="P:protein transport"/>
    <property type="evidence" value="ECO:0007669"/>
    <property type="project" value="UniProtKB-KW"/>
</dbReference>
<comment type="caution">
    <text evidence="10">The sequence shown here is derived from an EMBL/GenBank/DDBJ whole genome shotgun (WGS) entry which is preliminary data.</text>
</comment>
<comment type="subcellular location">
    <subcellularLocation>
        <location evidence="1">Membrane</location>
        <topology evidence="1">Multi-pass membrane protein</topology>
    </subcellularLocation>
</comment>
<dbReference type="Proteomes" id="UP000682733">
    <property type="component" value="Unassembled WGS sequence"/>
</dbReference>
<organism evidence="10 11">
    <name type="scientific">Didymodactylos carnosus</name>
    <dbReference type="NCBI Taxonomy" id="1234261"/>
    <lineage>
        <taxon>Eukaryota</taxon>
        <taxon>Metazoa</taxon>
        <taxon>Spiralia</taxon>
        <taxon>Gnathifera</taxon>
        <taxon>Rotifera</taxon>
        <taxon>Eurotatoria</taxon>
        <taxon>Bdelloidea</taxon>
        <taxon>Philodinida</taxon>
        <taxon>Philodinidae</taxon>
        <taxon>Didymodactylos</taxon>
    </lineage>
</organism>
<feature type="transmembrane region" description="Helical" evidence="8">
    <location>
        <begin position="118"/>
        <end position="140"/>
    </location>
</feature>
<feature type="transmembrane region" description="Helical" evidence="8">
    <location>
        <begin position="258"/>
        <end position="277"/>
    </location>
</feature>
<feature type="transmembrane region" description="Helical" evidence="8">
    <location>
        <begin position="46"/>
        <end position="64"/>
    </location>
</feature>
<evidence type="ECO:0000256" key="7">
    <source>
        <dbReference type="ARBA" id="ARBA00023136"/>
    </source>
</evidence>
<dbReference type="Proteomes" id="UP000677228">
    <property type="component" value="Unassembled WGS sequence"/>
</dbReference>
<evidence type="ECO:0000256" key="3">
    <source>
        <dbReference type="ARBA" id="ARBA00022692"/>
    </source>
</evidence>
<evidence type="ECO:0000256" key="4">
    <source>
        <dbReference type="ARBA" id="ARBA00022856"/>
    </source>
</evidence>
<evidence type="ECO:0000313" key="10">
    <source>
        <dbReference type="EMBL" id="CAF4257427.1"/>
    </source>
</evidence>
<name>A0A8S2T040_9BILA</name>
<keyword evidence="5" id="KW-0653">Protein transport</keyword>
<dbReference type="InterPro" id="IPR004648">
    <property type="entry name" value="Oligpept_transpt"/>
</dbReference>
<dbReference type="PANTHER" id="PTHR22601">
    <property type="entry name" value="ISP4 LIKE PROTEIN"/>
    <property type="match status" value="1"/>
</dbReference>
<feature type="transmembrane region" description="Helical" evidence="8">
    <location>
        <begin position="283"/>
        <end position="299"/>
    </location>
</feature>
<dbReference type="NCBIfam" id="TIGR00728">
    <property type="entry name" value="OPT_sfam"/>
    <property type="match status" value="1"/>
</dbReference>
<accession>A0A8S2T040</accession>
<evidence type="ECO:0000256" key="8">
    <source>
        <dbReference type="SAM" id="Phobius"/>
    </source>
</evidence>